<dbReference type="Proteomes" id="UP000015105">
    <property type="component" value="Chromosome 2D"/>
</dbReference>
<keyword evidence="3" id="KW-1185">Reference proteome</keyword>
<dbReference type="PANTHER" id="PTHR33800:SF5">
    <property type="entry name" value="F-BOX DOMAIN-CONTAINING PROTEIN"/>
    <property type="match status" value="1"/>
</dbReference>
<accession>A0A453AWH3</accession>
<dbReference type="InterPro" id="IPR005174">
    <property type="entry name" value="KIB1-4_b-propeller"/>
</dbReference>
<dbReference type="PANTHER" id="PTHR33800">
    <property type="entry name" value="OS06G0113600 PROTEIN"/>
    <property type="match status" value="1"/>
</dbReference>
<reference evidence="3" key="2">
    <citation type="journal article" date="2017" name="Nat. Plants">
        <title>The Aegilops tauschii genome reveals multiple impacts of transposons.</title>
        <authorList>
            <person name="Zhao G."/>
            <person name="Zou C."/>
            <person name="Li K."/>
            <person name="Wang K."/>
            <person name="Li T."/>
            <person name="Gao L."/>
            <person name="Zhang X."/>
            <person name="Wang H."/>
            <person name="Yang Z."/>
            <person name="Liu X."/>
            <person name="Jiang W."/>
            <person name="Mao L."/>
            <person name="Kong X."/>
            <person name="Jiao Y."/>
            <person name="Jia J."/>
        </authorList>
    </citation>
    <scope>NUCLEOTIDE SEQUENCE [LARGE SCALE GENOMIC DNA]</scope>
    <source>
        <strain evidence="3">cv. AL8/78</strain>
    </source>
</reference>
<organism evidence="2 3">
    <name type="scientific">Aegilops tauschii subsp. strangulata</name>
    <name type="common">Goatgrass</name>
    <dbReference type="NCBI Taxonomy" id="200361"/>
    <lineage>
        <taxon>Eukaryota</taxon>
        <taxon>Viridiplantae</taxon>
        <taxon>Streptophyta</taxon>
        <taxon>Embryophyta</taxon>
        <taxon>Tracheophyta</taxon>
        <taxon>Spermatophyta</taxon>
        <taxon>Magnoliopsida</taxon>
        <taxon>Liliopsida</taxon>
        <taxon>Poales</taxon>
        <taxon>Poaceae</taxon>
        <taxon>BOP clade</taxon>
        <taxon>Pooideae</taxon>
        <taxon>Triticodae</taxon>
        <taxon>Triticeae</taxon>
        <taxon>Triticinae</taxon>
        <taxon>Aegilops</taxon>
    </lineage>
</organism>
<sequence>MFAMGLTHTLKTISLAPQPSVQEVDVVWGEDLVVGLNYDPWLVVCGDMLLMVDLVDDLISNGTFQVLHFDSSAEPAKWTKMEKLENWALFVSLDRRSPTFSCMNPERWGGKSNCIYVPSASKDSDEPWIAVELGQAVYSTTRSDSYILGGRSDQLESLWVLPSLVYGVGQ</sequence>
<evidence type="ECO:0000259" key="1">
    <source>
        <dbReference type="Pfam" id="PF03478"/>
    </source>
</evidence>
<feature type="domain" description="KIB1-4 beta-propeller" evidence="1">
    <location>
        <begin position="35"/>
        <end position="123"/>
    </location>
</feature>
<dbReference type="Pfam" id="PF03478">
    <property type="entry name" value="Beta-prop_KIB1-4"/>
    <property type="match status" value="1"/>
</dbReference>
<reference evidence="2" key="3">
    <citation type="journal article" date="2017" name="Nature">
        <title>Genome sequence of the progenitor of the wheat D genome Aegilops tauschii.</title>
        <authorList>
            <person name="Luo M.C."/>
            <person name="Gu Y.Q."/>
            <person name="Puiu D."/>
            <person name="Wang H."/>
            <person name="Twardziok S.O."/>
            <person name="Deal K.R."/>
            <person name="Huo N."/>
            <person name="Zhu T."/>
            <person name="Wang L."/>
            <person name="Wang Y."/>
            <person name="McGuire P.E."/>
            <person name="Liu S."/>
            <person name="Long H."/>
            <person name="Ramasamy R.K."/>
            <person name="Rodriguez J.C."/>
            <person name="Van S.L."/>
            <person name="Yuan L."/>
            <person name="Wang Z."/>
            <person name="Xia Z."/>
            <person name="Xiao L."/>
            <person name="Anderson O.D."/>
            <person name="Ouyang S."/>
            <person name="Liang Y."/>
            <person name="Zimin A.V."/>
            <person name="Pertea G."/>
            <person name="Qi P."/>
            <person name="Bennetzen J.L."/>
            <person name="Dai X."/>
            <person name="Dawson M.W."/>
            <person name="Muller H.G."/>
            <person name="Kugler K."/>
            <person name="Rivarola-Duarte L."/>
            <person name="Spannagl M."/>
            <person name="Mayer K.F.X."/>
            <person name="Lu F.H."/>
            <person name="Bevan M.W."/>
            <person name="Leroy P."/>
            <person name="Li P."/>
            <person name="You F.M."/>
            <person name="Sun Q."/>
            <person name="Liu Z."/>
            <person name="Lyons E."/>
            <person name="Wicker T."/>
            <person name="Salzberg S.L."/>
            <person name="Devos K.M."/>
            <person name="Dvorak J."/>
        </authorList>
    </citation>
    <scope>NUCLEOTIDE SEQUENCE [LARGE SCALE GENOMIC DNA]</scope>
    <source>
        <strain evidence="2">cv. AL8/78</strain>
    </source>
</reference>
<evidence type="ECO:0000313" key="2">
    <source>
        <dbReference type="EnsemblPlants" id="AET2Gv20282000.4"/>
    </source>
</evidence>
<reference evidence="3" key="1">
    <citation type="journal article" date="2014" name="Science">
        <title>Ancient hybridizations among the ancestral genomes of bread wheat.</title>
        <authorList>
            <consortium name="International Wheat Genome Sequencing Consortium,"/>
            <person name="Marcussen T."/>
            <person name="Sandve S.R."/>
            <person name="Heier L."/>
            <person name="Spannagl M."/>
            <person name="Pfeifer M."/>
            <person name="Jakobsen K.S."/>
            <person name="Wulff B.B."/>
            <person name="Steuernagel B."/>
            <person name="Mayer K.F."/>
            <person name="Olsen O.A."/>
        </authorList>
    </citation>
    <scope>NUCLEOTIDE SEQUENCE [LARGE SCALE GENOMIC DNA]</scope>
    <source>
        <strain evidence="3">cv. AL8/78</strain>
    </source>
</reference>
<reference evidence="2" key="5">
    <citation type="journal article" date="2021" name="G3 (Bethesda)">
        <title>Aegilops tauschii genome assembly Aet v5.0 features greater sequence contiguity and improved annotation.</title>
        <authorList>
            <person name="Wang L."/>
            <person name="Zhu T."/>
            <person name="Rodriguez J.C."/>
            <person name="Deal K.R."/>
            <person name="Dubcovsky J."/>
            <person name="McGuire P.E."/>
            <person name="Lux T."/>
            <person name="Spannagl M."/>
            <person name="Mayer K.F.X."/>
            <person name="Baldrich P."/>
            <person name="Meyers B.C."/>
            <person name="Huo N."/>
            <person name="Gu Y.Q."/>
            <person name="Zhou H."/>
            <person name="Devos K.M."/>
            <person name="Bennetzen J.L."/>
            <person name="Unver T."/>
            <person name="Budak H."/>
            <person name="Gulick P.J."/>
            <person name="Galiba G."/>
            <person name="Kalapos B."/>
            <person name="Nelson D.R."/>
            <person name="Li P."/>
            <person name="You F.M."/>
            <person name="Luo M.C."/>
            <person name="Dvorak J."/>
        </authorList>
    </citation>
    <scope>NUCLEOTIDE SEQUENCE [LARGE SCALE GENOMIC DNA]</scope>
    <source>
        <strain evidence="2">cv. AL8/78</strain>
    </source>
</reference>
<proteinExistence type="predicted"/>
<evidence type="ECO:0000313" key="3">
    <source>
        <dbReference type="Proteomes" id="UP000015105"/>
    </source>
</evidence>
<reference evidence="2" key="4">
    <citation type="submission" date="2019-03" db="UniProtKB">
        <authorList>
            <consortium name="EnsemblPlants"/>
        </authorList>
    </citation>
    <scope>IDENTIFICATION</scope>
</reference>
<protein>
    <recommendedName>
        <fullName evidence="1">KIB1-4 beta-propeller domain-containing protein</fullName>
    </recommendedName>
</protein>
<dbReference type="Gramene" id="AET2Gv20282000.4">
    <property type="protein sequence ID" value="AET2Gv20282000.4"/>
    <property type="gene ID" value="AET2Gv20282000"/>
</dbReference>
<dbReference type="AlphaFoldDB" id="A0A453AWH3"/>
<name>A0A453AWH3_AEGTS</name>
<dbReference type="EnsemblPlants" id="AET2Gv20282000.4">
    <property type="protein sequence ID" value="AET2Gv20282000.4"/>
    <property type="gene ID" value="AET2Gv20282000"/>
</dbReference>